<evidence type="ECO:0000259" key="4">
    <source>
        <dbReference type="Pfam" id="PF05223"/>
    </source>
</evidence>
<dbReference type="AlphaFoldDB" id="A0A1M6YS53"/>
<gene>
    <name evidence="5" type="ORF">SAMN05216499_103100</name>
</gene>
<dbReference type="STRING" id="310782.SAMN05216499_103100"/>
<proteinExistence type="predicted"/>
<reference evidence="5 6" key="1">
    <citation type="submission" date="2016-11" db="EMBL/GenBank/DDBJ databases">
        <authorList>
            <person name="Jaros S."/>
            <person name="Januszkiewicz K."/>
            <person name="Wedrychowicz H."/>
        </authorList>
    </citation>
    <scope>NUCLEOTIDE SEQUENCE [LARGE SCALE GENOMIC DNA]</scope>
    <source>
        <strain evidence="5 6">CGMCC 4.2025</strain>
    </source>
</reference>
<feature type="domain" description="NTF2-like N-terminal transpeptidase" evidence="4">
    <location>
        <begin position="70"/>
        <end position="175"/>
    </location>
</feature>
<dbReference type="InterPro" id="IPR012338">
    <property type="entry name" value="Beta-lactam/transpept-like"/>
</dbReference>
<dbReference type="GO" id="GO:0046677">
    <property type="term" value="P:response to antibiotic"/>
    <property type="evidence" value="ECO:0007669"/>
    <property type="project" value="InterPro"/>
</dbReference>
<dbReference type="OrthoDB" id="5241017at2"/>
<dbReference type="InterPro" id="IPR001460">
    <property type="entry name" value="PCN-bd_Tpept"/>
</dbReference>
<feature type="compositionally biased region" description="Low complexity" evidence="1">
    <location>
        <begin position="44"/>
        <end position="54"/>
    </location>
</feature>
<keyword evidence="2" id="KW-1133">Transmembrane helix</keyword>
<name>A0A1M6YS53_9ACTN</name>
<keyword evidence="2" id="KW-0472">Membrane</keyword>
<evidence type="ECO:0000256" key="1">
    <source>
        <dbReference type="SAM" id="MobiDB-lite"/>
    </source>
</evidence>
<dbReference type="InterPro" id="IPR007887">
    <property type="entry name" value="MecA_N"/>
</dbReference>
<accession>A0A1M6YS53</accession>
<dbReference type="Gene3D" id="3.40.710.10">
    <property type="entry name" value="DD-peptidase/beta-lactamase superfamily"/>
    <property type="match status" value="1"/>
</dbReference>
<keyword evidence="6" id="KW-1185">Reference proteome</keyword>
<dbReference type="Pfam" id="PF05223">
    <property type="entry name" value="MecA_N"/>
    <property type="match status" value="1"/>
</dbReference>
<feature type="region of interest" description="Disordered" evidence="1">
    <location>
        <begin position="39"/>
        <end position="60"/>
    </location>
</feature>
<dbReference type="InterPro" id="IPR050515">
    <property type="entry name" value="Beta-lactam/transpept"/>
</dbReference>
<dbReference type="PANTHER" id="PTHR30627">
    <property type="entry name" value="PEPTIDOGLYCAN D,D-TRANSPEPTIDASE"/>
    <property type="match status" value="1"/>
</dbReference>
<feature type="domain" description="Penicillin-binding protein transpeptidase" evidence="3">
    <location>
        <begin position="276"/>
        <end position="550"/>
    </location>
</feature>
<keyword evidence="2" id="KW-0812">Transmembrane</keyword>
<feature type="transmembrane region" description="Helical" evidence="2">
    <location>
        <begin position="7"/>
        <end position="31"/>
    </location>
</feature>
<organism evidence="5 6">
    <name type="scientific">Actinacidiphila paucisporea</name>
    <dbReference type="NCBI Taxonomy" id="310782"/>
    <lineage>
        <taxon>Bacteria</taxon>
        <taxon>Bacillati</taxon>
        <taxon>Actinomycetota</taxon>
        <taxon>Actinomycetes</taxon>
        <taxon>Kitasatosporales</taxon>
        <taxon>Streptomycetaceae</taxon>
        <taxon>Actinacidiphila</taxon>
    </lineage>
</organism>
<dbReference type="Pfam" id="PF00905">
    <property type="entry name" value="Transpeptidase"/>
    <property type="match status" value="1"/>
</dbReference>
<dbReference type="GO" id="GO:0071972">
    <property type="term" value="F:peptidoglycan L,D-transpeptidase activity"/>
    <property type="evidence" value="ECO:0007669"/>
    <property type="project" value="TreeGrafter"/>
</dbReference>
<dbReference type="Proteomes" id="UP000184111">
    <property type="component" value="Unassembled WGS sequence"/>
</dbReference>
<dbReference type="RefSeq" id="WP_073494801.1">
    <property type="nucleotide sequence ID" value="NZ_FRBI01000003.1"/>
</dbReference>
<dbReference type="GO" id="GO:0008658">
    <property type="term" value="F:penicillin binding"/>
    <property type="evidence" value="ECO:0007669"/>
    <property type="project" value="InterPro"/>
</dbReference>
<dbReference type="GO" id="GO:0071555">
    <property type="term" value="P:cell wall organization"/>
    <property type="evidence" value="ECO:0007669"/>
    <property type="project" value="TreeGrafter"/>
</dbReference>
<evidence type="ECO:0000313" key="6">
    <source>
        <dbReference type="Proteomes" id="UP000184111"/>
    </source>
</evidence>
<evidence type="ECO:0000256" key="2">
    <source>
        <dbReference type="SAM" id="Phobius"/>
    </source>
</evidence>
<evidence type="ECO:0000259" key="3">
    <source>
        <dbReference type="Pfam" id="PF00905"/>
    </source>
</evidence>
<dbReference type="PANTHER" id="PTHR30627:SF24">
    <property type="entry name" value="PENICILLIN-BINDING PROTEIN 4B"/>
    <property type="match status" value="1"/>
</dbReference>
<dbReference type="GO" id="GO:0005886">
    <property type="term" value="C:plasma membrane"/>
    <property type="evidence" value="ECO:0007669"/>
    <property type="project" value="TreeGrafter"/>
</dbReference>
<evidence type="ECO:0000313" key="5">
    <source>
        <dbReference type="EMBL" id="SHL21078.1"/>
    </source>
</evidence>
<protein>
    <submittedName>
        <fullName evidence="5">NTF2-like N-terminal transpeptidase domain-containing protein</fullName>
    </submittedName>
</protein>
<sequence>MPVARGVKVGVVGGVFTAMVAVAAVGAYNIYTALDSEEGGSTPGAGTRAAAAGRGDQDAAKPLTRKEISAAASDFLAAWSSGDTAAAGALTDSPSTASTALTSYATGAHIDSVRITPGAATAGGEHFTIAAHITYQALTSTWTYGSSLTVTRNTAGDPAVAWSPSVLHPGLADGDTLLTSTADAPDLEVTDRRNTVLTGAAYPSLTRIIADLGERYGKQLSGGTPSVGTWIRKADGSTGQPLHVLRKGSGVRLRTTLDATLQTAAEKAVAGKSGAGVTALDTRSGAILAIAYSPADGEDTALMEASAPGSTFKIVTAAALLNSGMTPASPARCLSQDNIANGRVYHNDTPTLHKADATLEWDFAQSCNTGFIHHADALGPHGLRDTAAKFGLTQEWNVGTPTAEGQPSMPDTSVPDELTSEMIGQGELRMSPLVMASVAATATSGDFHQPLIVDKSLVHEPIAKASGLSGRTSAALRQMMRSAVTTGTASAVMRGFGPDSGAKTGSAEVSGQDTTNGWFTAYAGHVAAAAVVHDAGHGNTSAGPIVAAVLRAG</sequence>
<dbReference type="EMBL" id="FRBI01000003">
    <property type="protein sequence ID" value="SHL21078.1"/>
    <property type="molecule type" value="Genomic_DNA"/>
</dbReference>
<dbReference type="SUPFAM" id="SSF56601">
    <property type="entry name" value="beta-lactamase/transpeptidase-like"/>
    <property type="match status" value="1"/>
</dbReference>